<evidence type="ECO:0000313" key="3">
    <source>
        <dbReference type="Proteomes" id="UP000228751"/>
    </source>
</evidence>
<comment type="caution">
    <text evidence="2">The sequence shown here is derived from an EMBL/GenBank/DDBJ whole genome shotgun (WGS) entry which is preliminary data.</text>
</comment>
<gene>
    <name evidence="2" type="ORF">CSR02_14065</name>
</gene>
<feature type="domain" description="DUF6538" evidence="1">
    <location>
        <begin position="9"/>
        <end position="62"/>
    </location>
</feature>
<accession>A0A2G4R8N5</accession>
<protein>
    <recommendedName>
        <fullName evidence="1">DUF6538 domain-containing protein</fullName>
    </recommendedName>
</protein>
<evidence type="ECO:0000259" key="1">
    <source>
        <dbReference type="Pfam" id="PF20172"/>
    </source>
</evidence>
<evidence type="ECO:0000313" key="2">
    <source>
        <dbReference type="EMBL" id="PHY92929.1"/>
    </source>
</evidence>
<dbReference type="Proteomes" id="UP000228751">
    <property type="component" value="Unassembled WGS sequence"/>
</dbReference>
<dbReference type="AlphaFoldDB" id="A0A2G4R8N5"/>
<proteinExistence type="predicted"/>
<name>A0A2G4R8N5_9PROT</name>
<keyword evidence="3" id="KW-1185">Reference proteome</keyword>
<dbReference type="Pfam" id="PF20172">
    <property type="entry name" value="DUF6538"/>
    <property type="match status" value="1"/>
</dbReference>
<dbReference type="InterPro" id="IPR046668">
    <property type="entry name" value="DUF6538"/>
</dbReference>
<dbReference type="EMBL" id="PEBQ01000178">
    <property type="protein sequence ID" value="PHY92929.1"/>
    <property type="molecule type" value="Genomic_DNA"/>
</dbReference>
<organism evidence="2 3">
    <name type="scientific">Acetobacter pomorum</name>
    <dbReference type="NCBI Taxonomy" id="65959"/>
    <lineage>
        <taxon>Bacteria</taxon>
        <taxon>Pseudomonadati</taxon>
        <taxon>Pseudomonadota</taxon>
        <taxon>Alphaproteobacteria</taxon>
        <taxon>Acetobacterales</taxon>
        <taxon>Acetobacteraceae</taxon>
        <taxon>Acetobacter</taxon>
    </lineage>
</organism>
<sequence>MGTDMLRLLGSHYHFRRTIPHVLLPLLGRTEISLSLQTNSKRVARERAAGLYARTEEFFSKAKVMYEDASPEDLRKLIALYQDIIRDTHRMIAIEDERVKAERTYEQAHGSTSTRCRA</sequence>
<reference evidence="2 3" key="1">
    <citation type="submission" date="2017-10" db="EMBL/GenBank/DDBJ databases">
        <title>Genomic analysis of the genus Acetobacter.</title>
        <authorList>
            <person name="Kim K.H."/>
            <person name="Chun B.H."/>
            <person name="Son A.R."/>
            <person name="Jeon C.O."/>
        </authorList>
    </citation>
    <scope>NUCLEOTIDE SEQUENCE [LARGE SCALE GENOMIC DNA]</scope>
    <source>
        <strain evidence="2 3">LHT 2458</strain>
    </source>
</reference>